<evidence type="ECO:0000313" key="1">
    <source>
        <dbReference type="EMBL" id="SVD31215.1"/>
    </source>
</evidence>
<feature type="non-terminal residue" evidence="1">
    <location>
        <position position="77"/>
    </location>
</feature>
<protein>
    <submittedName>
        <fullName evidence="1">Uncharacterized protein</fullName>
    </submittedName>
</protein>
<sequence>MEEINLDTYECIESSFEEIYDVWYDHLWPGRISKIESMSSLYWESPRTITKDKTIFKKYSPKFWAVKHGDEILAVNS</sequence>
<name>A0A382UBH2_9ZZZZ</name>
<accession>A0A382UBH2</accession>
<dbReference type="AlphaFoldDB" id="A0A382UBH2"/>
<gene>
    <name evidence="1" type="ORF">METZ01_LOCUS384069</name>
</gene>
<reference evidence="1" key="1">
    <citation type="submission" date="2018-05" db="EMBL/GenBank/DDBJ databases">
        <authorList>
            <person name="Lanie J.A."/>
            <person name="Ng W.-L."/>
            <person name="Kazmierczak K.M."/>
            <person name="Andrzejewski T.M."/>
            <person name="Davidsen T.M."/>
            <person name="Wayne K.J."/>
            <person name="Tettelin H."/>
            <person name="Glass J.I."/>
            <person name="Rusch D."/>
            <person name="Podicherti R."/>
            <person name="Tsui H.-C.T."/>
            <person name="Winkler M.E."/>
        </authorList>
    </citation>
    <scope>NUCLEOTIDE SEQUENCE</scope>
</reference>
<proteinExistence type="predicted"/>
<organism evidence="1">
    <name type="scientific">marine metagenome</name>
    <dbReference type="NCBI Taxonomy" id="408172"/>
    <lineage>
        <taxon>unclassified sequences</taxon>
        <taxon>metagenomes</taxon>
        <taxon>ecological metagenomes</taxon>
    </lineage>
</organism>
<dbReference type="EMBL" id="UINC01142713">
    <property type="protein sequence ID" value="SVD31215.1"/>
    <property type="molecule type" value="Genomic_DNA"/>
</dbReference>